<dbReference type="Pfam" id="PF13699">
    <property type="entry name" value="eCIS_core"/>
    <property type="match status" value="1"/>
</dbReference>
<feature type="compositionally biased region" description="Basic and acidic residues" evidence="1">
    <location>
        <begin position="234"/>
        <end position="247"/>
    </location>
</feature>
<dbReference type="InterPro" id="IPR025295">
    <property type="entry name" value="eCIS_core_dom"/>
</dbReference>
<feature type="compositionally biased region" description="Basic and acidic residues" evidence="1">
    <location>
        <begin position="1"/>
        <end position="19"/>
    </location>
</feature>
<dbReference type="Proteomes" id="UP000635885">
    <property type="component" value="Unassembled WGS sequence"/>
</dbReference>
<organism evidence="3 4">
    <name type="scientific">Belliella aquatica</name>
    <dbReference type="NCBI Taxonomy" id="1323734"/>
    <lineage>
        <taxon>Bacteria</taxon>
        <taxon>Pseudomonadati</taxon>
        <taxon>Bacteroidota</taxon>
        <taxon>Cytophagia</taxon>
        <taxon>Cytophagales</taxon>
        <taxon>Cyclobacteriaceae</taxon>
        <taxon>Belliella</taxon>
    </lineage>
</organism>
<gene>
    <name evidence="3" type="ORF">GCM10010993_16020</name>
</gene>
<dbReference type="RefSeq" id="WP_229744270.1">
    <property type="nucleotide sequence ID" value="NZ_BMFD01000004.1"/>
</dbReference>
<dbReference type="EMBL" id="BMFD01000004">
    <property type="protein sequence ID" value="GGC37896.1"/>
    <property type="molecule type" value="Genomic_DNA"/>
</dbReference>
<name>A0ABQ1MID6_9BACT</name>
<evidence type="ECO:0000313" key="4">
    <source>
        <dbReference type="Proteomes" id="UP000635885"/>
    </source>
</evidence>
<evidence type="ECO:0000259" key="2">
    <source>
        <dbReference type="Pfam" id="PF13699"/>
    </source>
</evidence>
<feature type="region of interest" description="Disordered" evidence="1">
    <location>
        <begin position="162"/>
        <end position="187"/>
    </location>
</feature>
<keyword evidence="4" id="KW-1185">Reference proteome</keyword>
<feature type="compositionally biased region" description="Polar residues" evidence="1">
    <location>
        <begin position="217"/>
        <end position="233"/>
    </location>
</feature>
<feature type="domain" description="eCIS core" evidence="2">
    <location>
        <begin position="101"/>
        <end position="166"/>
    </location>
</feature>
<reference evidence="4" key="1">
    <citation type="journal article" date="2019" name="Int. J. Syst. Evol. Microbiol.">
        <title>The Global Catalogue of Microorganisms (GCM) 10K type strain sequencing project: providing services to taxonomists for standard genome sequencing and annotation.</title>
        <authorList>
            <consortium name="The Broad Institute Genomics Platform"/>
            <consortium name="The Broad Institute Genome Sequencing Center for Infectious Disease"/>
            <person name="Wu L."/>
            <person name="Ma J."/>
        </authorList>
    </citation>
    <scope>NUCLEOTIDE SEQUENCE [LARGE SCALE GENOMIC DNA]</scope>
    <source>
        <strain evidence="4">CGMCC 1.12479</strain>
    </source>
</reference>
<evidence type="ECO:0000313" key="3">
    <source>
        <dbReference type="EMBL" id="GGC37896.1"/>
    </source>
</evidence>
<proteinExistence type="predicted"/>
<feature type="compositionally biased region" description="Polar residues" evidence="1">
    <location>
        <begin position="83"/>
        <end position="98"/>
    </location>
</feature>
<accession>A0ABQ1MID6</accession>
<feature type="region of interest" description="Disordered" evidence="1">
    <location>
        <begin position="1"/>
        <end position="36"/>
    </location>
</feature>
<sequence>MFEPAKKSQDHQDHARSSDLETMQQQESVAQISDLRPEAESQRAFVDLANQSSSVAALDLLGNLANSDLDNGLGKEPALPTDSVLSPPTQAKPSQENKTGLPDQLKTGIEQLSGLAMDDIRVHRNSKEPAQMDAHAFAQGKDIHLAPGQEKHLSHEAWHIVQQSQGRVKPTMQLKKRTGDSKLESNKGLPINNDAVLEREADLMGNMALNTKIKTPSKALSDSNLSSVTTQLQTKDDKSIGSHSDESIDKLDSKNIAKESEVNPAYKGYQEQLHGLKSEGLEMGEKAQIAFQGELTRMARFNRFIGKESTYSILLKKAEAFNKSKDVLEKQTLLKELKPLARTWLERHKEPAVSGAKEDENEALKRASIQRFLDQTNSNFPEIIAQYQNLQKRLETFKVDPIKNRGLFYEAVDHYKQLNGAVETYKSTYPPSVNLLFISELEVIEAADQALIKTASQKGAEFNSGLGFSISNTEINFDLVSGKYMLSGDLALALGGVISSSGKADIEFNKDDTFHQVTLKGASCKFVLDGINFELTKLDYDYSKKEFLVQEATCSLDILGTKASLKALGVSIKNGEADFLSLEGKLLGNIDSTLGIAVVDPDVKYVKGQSIEVNGKLSLQIENVVNGTGKVGILLDQSQQIQDIRIENASGMAQVGAFQLELNGLSYAYSAQKFSVVEARGELTIFDRPIALTATGVSLEGKKFDYETIQGALPKVDYGFFSLDETEISYSKSSRAFEGHTAYQFRSSALPLGFKDFKTSGEVDIHWNPEGEKYYAINQGELKFKLFEQEAEVTSFNYNSAANRLQAHELNLNVHINDFQKSFKGKNIDWNEQGFAFEELKTEASGQEFNVKVFSLIPKSYSITQAKEEGGLKVNAQGAMRLNLPDYLGVKGSGEIEGEVGIGLNKAAPDYRITAGKANVSMPNPLQKISELFGENWSGSRYELSASIPVFPAVSAVFGLFLEFGAQFDNEIAAIIELDKEKNAIHLKASTGVSGNIAGGVFGGVQGGHQLLIALALLLRAALSLGIRGDITYEKDFLLGEPPVGSKIKEDAGLTYETKGDAKMEGSLVLVASALLFFRKELNFVFAEKSLGSFEFSNKKVAHPDVGETALVDRENLVGMMEEEHKDKAKSLSLEELLDLDYNHRFSADEKKDTLDVIKTAEAGRELSVTTEETTLGAPAKFNNAPLANLQFYNTFMDKRCGWDGINEVLASLGNSLKSKAELSATPDKGKAYLQDTVLTNIKKLGENTNIAQAFVTHYNEKVRIFSDSYAKDIIAEYQALLLKKAEMLQIIENMKKNHLHSSFWGDASKQAGNIRTSSWFGASNYEKFASDYIEFRSVVLDSKSLVEEINKVGKETAFRLIQNHQRQIEKGL</sequence>
<feature type="compositionally biased region" description="Polar residues" evidence="1">
    <location>
        <begin position="20"/>
        <end position="31"/>
    </location>
</feature>
<feature type="region of interest" description="Disordered" evidence="1">
    <location>
        <begin position="217"/>
        <end position="247"/>
    </location>
</feature>
<comment type="caution">
    <text evidence="3">The sequence shown here is derived from an EMBL/GenBank/DDBJ whole genome shotgun (WGS) entry which is preliminary data.</text>
</comment>
<evidence type="ECO:0000256" key="1">
    <source>
        <dbReference type="SAM" id="MobiDB-lite"/>
    </source>
</evidence>
<protein>
    <recommendedName>
        <fullName evidence="2">eCIS core domain-containing protein</fullName>
    </recommendedName>
</protein>
<feature type="region of interest" description="Disordered" evidence="1">
    <location>
        <begin position="65"/>
        <end position="102"/>
    </location>
</feature>